<reference evidence="2" key="2">
    <citation type="journal article" date="2024" name="Plant">
        <title>Genomic evolution and insights into agronomic trait innovations of Sesamum species.</title>
        <authorList>
            <person name="Miao H."/>
            <person name="Wang L."/>
            <person name="Qu L."/>
            <person name="Liu H."/>
            <person name="Sun Y."/>
            <person name="Le M."/>
            <person name="Wang Q."/>
            <person name="Wei S."/>
            <person name="Zheng Y."/>
            <person name="Lin W."/>
            <person name="Duan Y."/>
            <person name="Cao H."/>
            <person name="Xiong S."/>
            <person name="Wang X."/>
            <person name="Wei L."/>
            <person name="Li C."/>
            <person name="Ma Q."/>
            <person name="Ju M."/>
            <person name="Zhao R."/>
            <person name="Li G."/>
            <person name="Mu C."/>
            <person name="Tian Q."/>
            <person name="Mei H."/>
            <person name="Zhang T."/>
            <person name="Gao T."/>
            <person name="Zhang H."/>
        </authorList>
    </citation>
    <scope>NUCLEOTIDE SEQUENCE</scope>
    <source>
        <strain evidence="2">KEN1</strain>
    </source>
</reference>
<keyword evidence="2" id="KW-0378">Hydrolase</keyword>
<keyword evidence="2" id="KW-0547">Nucleotide-binding</keyword>
<dbReference type="GO" id="GO:0004386">
    <property type="term" value="F:helicase activity"/>
    <property type="evidence" value="ECO:0007669"/>
    <property type="project" value="UniProtKB-KW"/>
</dbReference>
<dbReference type="AlphaFoldDB" id="A0AAW2XMV9"/>
<gene>
    <name evidence="2" type="ORF">Slati_0790600</name>
</gene>
<dbReference type="EMBL" id="JACGWN010000003">
    <property type="protein sequence ID" value="KAL0454514.1"/>
    <property type="molecule type" value="Genomic_DNA"/>
</dbReference>
<feature type="domain" description="ATP-dependent RNA helicase Ski2/MTR4 C-terminal" evidence="1">
    <location>
        <begin position="72"/>
        <end position="184"/>
    </location>
</feature>
<sequence length="223" mass="25569">MPSPSSTDTFLFLLVDSHRDHNPQTPPPGVGRTVANVFYRYEFCNISSDILQIRYPGLHFEFEYKSFGLILRIDGCEFGLSELCSDNNRKVSVSIEAITIYYDILKLKGKAECEISRADEFYEIIQMTPVPEGSLIRAIRRLEEVHQQLIEPAKSIGETDLEAKFEDDVNKIKRDIVFAASKLFKIRIPPFDAMRIRATGTIKYCIPHSDDEFHHCFAARGMR</sequence>
<dbReference type="Pfam" id="PF08148">
    <property type="entry name" value="DSHCT"/>
    <property type="match status" value="1"/>
</dbReference>
<protein>
    <submittedName>
        <fullName evidence="2">DExH-box ATP-dependent RNA helicase DExH9</fullName>
    </submittedName>
</protein>
<accession>A0AAW2XMV9</accession>
<organism evidence="2">
    <name type="scientific">Sesamum latifolium</name>
    <dbReference type="NCBI Taxonomy" id="2727402"/>
    <lineage>
        <taxon>Eukaryota</taxon>
        <taxon>Viridiplantae</taxon>
        <taxon>Streptophyta</taxon>
        <taxon>Embryophyta</taxon>
        <taxon>Tracheophyta</taxon>
        <taxon>Spermatophyta</taxon>
        <taxon>Magnoliopsida</taxon>
        <taxon>eudicotyledons</taxon>
        <taxon>Gunneridae</taxon>
        <taxon>Pentapetalae</taxon>
        <taxon>asterids</taxon>
        <taxon>lamiids</taxon>
        <taxon>Lamiales</taxon>
        <taxon>Pedaliaceae</taxon>
        <taxon>Sesamum</taxon>
    </lineage>
</organism>
<evidence type="ECO:0000259" key="1">
    <source>
        <dbReference type="SMART" id="SM01142"/>
    </source>
</evidence>
<keyword evidence="2" id="KW-0347">Helicase</keyword>
<dbReference type="Gene3D" id="1.10.3380.30">
    <property type="match status" value="1"/>
</dbReference>
<reference evidence="2" key="1">
    <citation type="submission" date="2020-06" db="EMBL/GenBank/DDBJ databases">
        <authorList>
            <person name="Li T."/>
            <person name="Hu X."/>
            <person name="Zhang T."/>
            <person name="Song X."/>
            <person name="Zhang H."/>
            <person name="Dai N."/>
            <person name="Sheng W."/>
            <person name="Hou X."/>
            <person name="Wei L."/>
        </authorList>
    </citation>
    <scope>NUCLEOTIDE SEQUENCE</scope>
    <source>
        <strain evidence="2">KEN1</strain>
        <tissue evidence="2">Leaf</tissue>
    </source>
</reference>
<dbReference type="InterPro" id="IPR012961">
    <property type="entry name" value="Ski2/MTR4_C"/>
</dbReference>
<dbReference type="SMART" id="SM01142">
    <property type="entry name" value="DSHCT"/>
    <property type="match status" value="1"/>
</dbReference>
<comment type="caution">
    <text evidence="2">The sequence shown here is derived from an EMBL/GenBank/DDBJ whole genome shotgun (WGS) entry which is preliminary data.</text>
</comment>
<evidence type="ECO:0000313" key="2">
    <source>
        <dbReference type="EMBL" id="KAL0454514.1"/>
    </source>
</evidence>
<keyword evidence="2" id="KW-0067">ATP-binding</keyword>
<proteinExistence type="predicted"/>
<name>A0AAW2XMV9_9LAMI</name>